<evidence type="ECO:0000313" key="4">
    <source>
        <dbReference type="EMBL" id="GKZ25860.1"/>
    </source>
</evidence>
<evidence type="ECO:0000313" key="5">
    <source>
        <dbReference type="Proteomes" id="UP001143548"/>
    </source>
</evidence>
<feature type="domain" description="Ubiquitin-like" evidence="3">
    <location>
        <begin position="790"/>
        <end position="867"/>
    </location>
</feature>
<feature type="region of interest" description="Disordered" evidence="2">
    <location>
        <begin position="1"/>
        <end position="70"/>
    </location>
</feature>
<feature type="region of interest" description="Disordered" evidence="2">
    <location>
        <begin position="650"/>
        <end position="700"/>
    </location>
</feature>
<sequence length="924" mass="105317">MTLNITIGPSPHASDVENSSESEVEVSPLSSTRIHDYHEPDEEWAHLTFPDELKPSDSANRPRQRGRRSRYREAEPFSFVISSQDDWMISSGDNDKDITTHLNLDVALDLEDDLGHLAHLNRLGHFRKGIRYFEERLAPHVDFFPVVAEYADLLLEQGNFGGLHQFISSRLIDPLVEYSNEEYVLLKAMKAFAEIYTRGALIPALNLAKDTLSYLSVWRHIPMGNSLFTGVKIQLMEICVRVIANAAAYSNFLEAGSFKSLLSWSTSSNGRVKMSDEDDSVEADARGYSTSRQTQPRIGAWYRFLIQEGFVWDAHRIIRSILPMLGSRDGHYVSNGGFEDFFRLGDISKTGNVLLQPEEVQLKDEQILLAEFANACLLVDFFSADHSSQAVHVAYSQVLGRSRSLASAIHLECPHLINTRPYLNWLLSESIRALPISRHLQLPVDQTRLVPDSWIWKSFDNMQFPHQTKLSRLRGTELARIANNPPSSGSLQTIVDCVRGLGDYRLERNVLHQIFWHSLDWDQSLQTVRDLTRLNHDLMSDTCGYLQCLIDEFLVLEYSNTPDRERLREDLYNRFSAFDRSFPFRFDNDTTVLKNSDIVFFDNPLLKYIERKTLVPFLVETGRDTEAELVRVKLERTDQHLPSEIRFSLIPTGRYPGRTDPTEPEQIPKSAEDHGPIPSPRPAGHRAPDLAPGHSDVRQASPSRIPRAILQDAYHSEAAPDDTRLSLERWIRHGRDAERAKQTGQLIDREKEAVRQERLKLKEEIARFRQDLRNAENKKRVAEAANSTLIVTLKDPVGREYLLPFNQCRPFAAMEELMKKVFRSDTILAPHIAKGDYEFTNLDGNPITRDSWDSDIQPGKTIVIRITSDLEQTQTQEPEKASTELDQPLEGERPTTEEESHSSADPDNKQDQGPRVDDVSDSST</sequence>
<dbReference type="EMBL" id="BROQ01000124">
    <property type="protein sequence ID" value="GKZ25860.1"/>
    <property type="molecule type" value="Genomic_DNA"/>
</dbReference>
<comment type="caution">
    <text evidence="4">The sequence shown here is derived from an EMBL/GenBank/DDBJ whole genome shotgun (WGS) entry which is preliminary data.</text>
</comment>
<dbReference type="Pfam" id="PF22893">
    <property type="entry name" value="ULD_2"/>
    <property type="match status" value="1"/>
</dbReference>
<feature type="region of interest" description="Disordered" evidence="2">
    <location>
        <begin position="870"/>
        <end position="924"/>
    </location>
</feature>
<evidence type="ECO:0000256" key="1">
    <source>
        <dbReference type="SAM" id="Coils"/>
    </source>
</evidence>
<gene>
    <name evidence="4" type="ORF">AbraCBS73388_001671</name>
</gene>
<accession>A0A9W5YYH0</accession>
<feature type="coiled-coil region" evidence="1">
    <location>
        <begin position="747"/>
        <end position="785"/>
    </location>
</feature>
<organism evidence="4 5">
    <name type="scientific">Aspergillus brasiliensis</name>
    <dbReference type="NCBI Taxonomy" id="319629"/>
    <lineage>
        <taxon>Eukaryota</taxon>
        <taxon>Fungi</taxon>
        <taxon>Dikarya</taxon>
        <taxon>Ascomycota</taxon>
        <taxon>Pezizomycotina</taxon>
        <taxon>Eurotiomycetes</taxon>
        <taxon>Eurotiomycetidae</taxon>
        <taxon>Eurotiales</taxon>
        <taxon>Aspergillaceae</taxon>
        <taxon>Aspergillus</taxon>
        <taxon>Aspergillus subgen. Circumdati</taxon>
    </lineage>
</organism>
<feature type="compositionally biased region" description="Basic and acidic residues" evidence="2">
    <location>
        <begin position="33"/>
        <end position="55"/>
    </location>
</feature>
<dbReference type="InterPro" id="IPR054464">
    <property type="entry name" value="ULD_fung"/>
</dbReference>
<proteinExistence type="predicted"/>
<dbReference type="Proteomes" id="UP001143548">
    <property type="component" value="Unassembled WGS sequence"/>
</dbReference>
<reference evidence="4" key="1">
    <citation type="submission" date="2022-07" db="EMBL/GenBank/DDBJ databases">
        <title>Taxonomy of Aspergillus series Nigri: significant species reduction supported by multi-species coalescent approaches.</title>
        <authorList>
            <person name="Bian C."/>
            <person name="Kusuya Y."/>
            <person name="Sklenar F."/>
            <person name="D'hooge E."/>
            <person name="Yaguchi T."/>
            <person name="Takahashi H."/>
            <person name="Hubka V."/>
        </authorList>
    </citation>
    <scope>NUCLEOTIDE SEQUENCE</scope>
    <source>
        <strain evidence="4">CBS 733.88</strain>
    </source>
</reference>
<protein>
    <recommendedName>
        <fullName evidence="3">Ubiquitin-like domain-containing protein</fullName>
    </recommendedName>
</protein>
<feature type="compositionally biased region" description="Basic and acidic residues" evidence="2">
    <location>
        <begin position="890"/>
        <end position="918"/>
    </location>
</feature>
<name>A0A9W5YYH0_9EURO</name>
<dbReference type="AlphaFoldDB" id="A0A9W5YYH0"/>
<keyword evidence="1" id="KW-0175">Coiled coil</keyword>
<evidence type="ECO:0000259" key="3">
    <source>
        <dbReference type="Pfam" id="PF22893"/>
    </source>
</evidence>
<evidence type="ECO:0000256" key="2">
    <source>
        <dbReference type="SAM" id="MobiDB-lite"/>
    </source>
</evidence>